<reference evidence="2 4" key="1">
    <citation type="journal article" date="2008" name="Science">
        <title>The Physcomitrella genome reveals evolutionary insights into the conquest of land by plants.</title>
        <authorList>
            <person name="Rensing S."/>
            <person name="Lang D."/>
            <person name="Zimmer A."/>
            <person name="Terry A."/>
            <person name="Salamov A."/>
            <person name="Shapiro H."/>
            <person name="Nishiyama T."/>
            <person name="Perroud P.-F."/>
            <person name="Lindquist E."/>
            <person name="Kamisugi Y."/>
            <person name="Tanahashi T."/>
            <person name="Sakakibara K."/>
            <person name="Fujita T."/>
            <person name="Oishi K."/>
            <person name="Shin-I T."/>
            <person name="Kuroki Y."/>
            <person name="Toyoda A."/>
            <person name="Suzuki Y."/>
            <person name="Hashimoto A."/>
            <person name="Yamaguchi K."/>
            <person name="Sugano A."/>
            <person name="Kohara Y."/>
            <person name="Fujiyama A."/>
            <person name="Anterola A."/>
            <person name="Aoki S."/>
            <person name="Ashton N."/>
            <person name="Barbazuk W.B."/>
            <person name="Barker E."/>
            <person name="Bennetzen J."/>
            <person name="Bezanilla M."/>
            <person name="Blankenship R."/>
            <person name="Cho S.H."/>
            <person name="Dutcher S."/>
            <person name="Estelle M."/>
            <person name="Fawcett J.A."/>
            <person name="Gundlach H."/>
            <person name="Hanada K."/>
            <person name="Heyl A."/>
            <person name="Hicks K.A."/>
            <person name="Hugh J."/>
            <person name="Lohr M."/>
            <person name="Mayer K."/>
            <person name="Melkozernov A."/>
            <person name="Murata T."/>
            <person name="Nelson D."/>
            <person name="Pils B."/>
            <person name="Prigge M."/>
            <person name="Reiss B."/>
            <person name="Renner T."/>
            <person name="Rombauts S."/>
            <person name="Rushton P."/>
            <person name="Sanderfoot A."/>
            <person name="Schween G."/>
            <person name="Shiu S.-H."/>
            <person name="Stueber K."/>
            <person name="Theodoulou F.L."/>
            <person name="Tu H."/>
            <person name="Van de Peer Y."/>
            <person name="Verrier P.J."/>
            <person name="Waters E."/>
            <person name="Wood A."/>
            <person name="Yang L."/>
            <person name="Cove D."/>
            <person name="Cuming A."/>
            <person name="Hasebe M."/>
            <person name="Lucas S."/>
            <person name="Mishler D.B."/>
            <person name="Reski R."/>
            <person name="Grigoriev I."/>
            <person name="Quatrano R.S."/>
            <person name="Boore J.L."/>
        </authorList>
    </citation>
    <scope>NUCLEOTIDE SEQUENCE [LARGE SCALE GENOMIC DNA]</scope>
    <source>
        <strain evidence="3 4">cv. Gransden 2004</strain>
    </source>
</reference>
<keyword evidence="4" id="KW-1185">Reference proteome</keyword>
<feature type="region of interest" description="Disordered" evidence="1">
    <location>
        <begin position="1"/>
        <end position="21"/>
    </location>
</feature>
<accession>A0A2K1LAQ0</accession>
<name>A0A2K1LAQ0_PHYPA</name>
<evidence type="ECO:0000313" key="2">
    <source>
        <dbReference type="EMBL" id="PNR63105.1"/>
    </source>
</evidence>
<sequence>MAESNPGENSEPRPLSCSKSGRLRTSALARANLTTREELKVVGVEVGFRFASHRDVILTVRMQNLKHFCPSTGQILS</sequence>
<gene>
    <name evidence="2" type="ORF">PHYPA_001530</name>
</gene>
<protein>
    <submittedName>
        <fullName evidence="2 3">Uncharacterized protein</fullName>
    </submittedName>
</protein>
<dbReference type="EMBL" id="ABEU02000001">
    <property type="protein sequence ID" value="PNR63105.1"/>
    <property type="molecule type" value="Genomic_DNA"/>
</dbReference>
<dbReference type="Gramene" id="Pp3c1_33113V3.1">
    <property type="protein sequence ID" value="PAC:32968519.CDS.1"/>
    <property type="gene ID" value="Pp3c1_33113"/>
</dbReference>
<organism evidence="2">
    <name type="scientific">Physcomitrium patens</name>
    <name type="common">Spreading-leaved earth moss</name>
    <name type="synonym">Physcomitrella patens</name>
    <dbReference type="NCBI Taxonomy" id="3218"/>
    <lineage>
        <taxon>Eukaryota</taxon>
        <taxon>Viridiplantae</taxon>
        <taxon>Streptophyta</taxon>
        <taxon>Embryophyta</taxon>
        <taxon>Bryophyta</taxon>
        <taxon>Bryophytina</taxon>
        <taxon>Bryopsida</taxon>
        <taxon>Funariidae</taxon>
        <taxon>Funariales</taxon>
        <taxon>Funariaceae</taxon>
        <taxon>Physcomitrium</taxon>
    </lineage>
</organism>
<reference evidence="3" key="3">
    <citation type="submission" date="2020-12" db="UniProtKB">
        <authorList>
            <consortium name="EnsemblPlants"/>
        </authorList>
    </citation>
    <scope>IDENTIFICATION</scope>
</reference>
<dbReference type="EnsemblPlants" id="Pp3c1_33113V3.1">
    <property type="protein sequence ID" value="PAC:32968519.CDS.1"/>
    <property type="gene ID" value="Pp3c1_33113"/>
</dbReference>
<evidence type="ECO:0000313" key="4">
    <source>
        <dbReference type="Proteomes" id="UP000006727"/>
    </source>
</evidence>
<dbReference type="AlphaFoldDB" id="A0A2K1LAQ0"/>
<evidence type="ECO:0000313" key="3">
    <source>
        <dbReference type="EnsemblPlants" id="PAC:32968519.CDS.1"/>
    </source>
</evidence>
<proteinExistence type="predicted"/>
<dbReference type="Proteomes" id="UP000006727">
    <property type="component" value="Chromosome 1"/>
</dbReference>
<evidence type="ECO:0000256" key="1">
    <source>
        <dbReference type="SAM" id="MobiDB-lite"/>
    </source>
</evidence>
<dbReference type="InParanoid" id="A0A2K1LAQ0"/>
<reference evidence="2 4" key="2">
    <citation type="journal article" date="2018" name="Plant J.">
        <title>The Physcomitrella patens chromosome-scale assembly reveals moss genome structure and evolution.</title>
        <authorList>
            <person name="Lang D."/>
            <person name="Ullrich K.K."/>
            <person name="Murat F."/>
            <person name="Fuchs J."/>
            <person name="Jenkins J."/>
            <person name="Haas F.B."/>
            <person name="Piednoel M."/>
            <person name="Gundlach H."/>
            <person name="Van Bel M."/>
            <person name="Meyberg R."/>
            <person name="Vives C."/>
            <person name="Morata J."/>
            <person name="Symeonidi A."/>
            <person name="Hiss M."/>
            <person name="Muchero W."/>
            <person name="Kamisugi Y."/>
            <person name="Saleh O."/>
            <person name="Blanc G."/>
            <person name="Decker E.L."/>
            <person name="van Gessel N."/>
            <person name="Grimwood J."/>
            <person name="Hayes R.D."/>
            <person name="Graham S.W."/>
            <person name="Gunter L.E."/>
            <person name="McDaniel S.F."/>
            <person name="Hoernstein S.N.W."/>
            <person name="Larsson A."/>
            <person name="Li F.W."/>
            <person name="Perroud P.F."/>
            <person name="Phillips J."/>
            <person name="Ranjan P."/>
            <person name="Rokshar D.S."/>
            <person name="Rothfels C.J."/>
            <person name="Schneider L."/>
            <person name="Shu S."/>
            <person name="Stevenson D.W."/>
            <person name="Thummler F."/>
            <person name="Tillich M."/>
            <person name="Villarreal Aguilar J.C."/>
            <person name="Widiez T."/>
            <person name="Wong G.K."/>
            <person name="Wymore A."/>
            <person name="Zhang Y."/>
            <person name="Zimmer A.D."/>
            <person name="Quatrano R.S."/>
            <person name="Mayer K.F.X."/>
            <person name="Goodstein D."/>
            <person name="Casacuberta J.M."/>
            <person name="Vandepoele K."/>
            <person name="Reski R."/>
            <person name="Cuming A.C."/>
            <person name="Tuskan G.A."/>
            <person name="Maumus F."/>
            <person name="Salse J."/>
            <person name="Schmutz J."/>
            <person name="Rensing S.A."/>
        </authorList>
    </citation>
    <scope>NUCLEOTIDE SEQUENCE [LARGE SCALE GENOMIC DNA]</scope>
    <source>
        <strain evidence="3 4">cv. Gransden 2004</strain>
    </source>
</reference>